<proteinExistence type="predicted"/>
<reference evidence="1 2" key="1">
    <citation type="journal article" date="2021" name="Nat. Commun.">
        <title>Isolation of a member of the candidate phylum Atribacteria reveals a unique cell membrane structure.</title>
        <authorList>
            <person name="Taiki K."/>
            <person name="Nobu M.K."/>
            <person name="Kusada H."/>
            <person name="Meng X.-Y."/>
            <person name="Hosoki N."/>
            <person name="Uematsu K."/>
            <person name="Yoshioka H."/>
            <person name="Kamagata Y."/>
            <person name="Tamaki H."/>
        </authorList>
    </citation>
    <scope>NUCLEOTIDE SEQUENCE [LARGE SCALE GENOMIC DNA]</scope>
    <source>
        <strain evidence="1 2">RT761</strain>
    </source>
</reference>
<evidence type="ECO:0000313" key="2">
    <source>
        <dbReference type="Proteomes" id="UP000594463"/>
    </source>
</evidence>
<accession>A0A7T1F2G8</accession>
<name>A0A7T1F2G8_ATRLM</name>
<organism evidence="1 2">
    <name type="scientific">Atribacter laminatus</name>
    <dbReference type="NCBI Taxonomy" id="2847778"/>
    <lineage>
        <taxon>Bacteria</taxon>
        <taxon>Pseudomonadati</taxon>
        <taxon>Atribacterota</taxon>
        <taxon>Atribacteria</taxon>
        <taxon>Atribacterales</taxon>
        <taxon>Atribacteraceae</taxon>
        <taxon>Atribacter</taxon>
    </lineage>
</organism>
<protein>
    <recommendedName>
        <fullName evidence="3">Transposase</fullName>
    </recommendedName>
</protein>
<keyword evidence="2" id="KW-1185">Reference proteome</keyword>
<evidence type="ECO:0008006" key="3">
    <source>
        <dbReference type="Google" id="ProtNLM"/>
    </source>
</evidence>
<dbReference type="EMBL" id="CP065383">
    <property type="protein sequence ID" value="QPM68003.1"/>
    <property type="molecule type" value="Genomic_DNA"/>
</dbReference>
<dbReference type="Proteomes" id="UP000594463">
    <property type="component" value="Chromosome"/>
</dbReference>
<gene>
    <name evidence="1" type="ORF">RT761_01217</name>
</gene>
<dbReference type="SUPFAM" id="SSF53098">
    <property type="entry name" value="Ribonuclease H-like"/>
    <property type="match status" value="1"/>
</dbReference>
<evidence type="ECO:0000313" key="1">
    <source>
        <dbReference type="EMBL" id="QPM68003.1"/>
    </source>
</evidence>
<dbReference type="KEGG" id="alam:RT761_01217"/>
<sequence>MVKSVLKLTREFQIRSYDALVSHTSIVFIRYIMLAVIARRNTDPRTIGELFYACYDEIQDITLMEALTLLLELLKSTIKQVLVLSEEKVKELLFYFVNSLPAWLREKVLLLNCES</sequence>
<dbReference type="AlphaFoldDB" id="A0A7T1F2G8"/>
<dbReference type="InterPro" id="IPR012337">
    <property type="entry name" value="RNaseH-like_sf"/>
</dbReference>